<comment type="subcellular location">
    <subcellularLocation>
        <location evidence="1">Membrane</location>
        <topology evidence="1">Multi-pass membrane protein</topology>
    </subcellularLocation>
</comment>
<dbReference type="OrthoDB" id="413079at2759"/>
<dbReference type="InterPro" id="IPR036259">
    <property type="entry name" value="MFS_trans_sf"/>
</dbReference>
<dbReference type="InterPro" id="IPR051788">
    <property type="entry name" value="MFS_Transporter"/>
</dbReference>
<feature type="transmembrane region" description="Helical" evidence="6">
    <location>
        <begin position="257"/>
        <end position="275"/>
    </location>
</feature>
<dbReference type="GeneID" id="27322413"/>
<evidence type="ECO:0000256" key="3">
    <source>
        <dbReference type="ARBA" id="ARBA00022989"/>
    </source>
</evidence>
<feature type="transmembrane region" description="Helical" evidence="6">
    <location>
        <begin position="353"/>
        <end position="373"/>
    </location>
</feature>
<feature type="region of interest" description="Disordered" evidence="5">
    <location>
        <begin position="49"/>
        <end position="83"/>
    </location>
</feature>
<dbReference type="EMBL" id="KN847522">
    <property type="protein sequence ID" value="KIV93351.1"/>
    <property type="molecule type" value="Genomic_DNA"/>
</dbReference>
<feature type="transmembrane region" description="Helical" evidence="6">
    <location>
        <begin position="134"/>
        <end position="156"/>
    </location>
</feature>
<dbReference type="InterPro" id="IPR020846">
    <property type="entry name" value="MFS_dom"/>
</dbReference>
<evidence type="ECO:0000256" key="4">
    <source>
        <dbReference type="ARBA" id="ARBA00023136"/>
    </source>
</evidence>
<keyword evidence="2 6" id="KW-0812">Transmembrane</keyword>
<dbReference type="VEuPathDB" id="FungiDB:PV10_04568"/>
<evidence type="ECO:0000256" key="1">
    <source>
        <dbReference type="ARBA" id="ARBA00004141"/>
    </source>
</evidence>
<accession>A0A0D1XYM8</accession>
<feature type="transmembrane region" description="Helical" evidence="6">
    <location>
        <begin position="196"/>
        <end position="219"/>
    </location>
</feature>
<dbReference type="GO" id="GO:0016020">
    <property type="term" value="C:membrane"/>
    <property type="evidence" value="ECO:0007669"/>
    <property type="project" value="UniProtKB-SubCell"/>
</dbReference>
<evidence type="ECO:0000256" key="2">
    <source>
        <dbReference type="ARBA" id="ARBA00022692"/>
    </source>
</evidence>
<keyword evidence="4 6" id="KW-0472">Membrane</keyword>
<keyword evidence="3 6" id="KW-1133">Transmembrane helix</keyword>
<dbReference type="RefSeq" id="XP_016224925.1">
    <property type="nucleotide sequence ID" value="XM_016369137.1"/>
</dbReference>
<evidence type="ECO:0000256" key="6">
    <source>
        <dbReference type="SAM" id="Phobius"/>
    </source>
</evidence>
<dbReference type="AlphaFoldDB" id="A0A0D1XYM8"/>
<feature type="transmembrane region" description="Helical" evidence="6">
    <location>
        <begin position="443"/>
        <end position="466"/>
    </location>
</feature>
<reference evidence="8 9" key="1">
    <citation type="submission" date="2015-01" db="EMBL/GenBank/DDBJ databases">
        <title>The Genome Sequence of Exophiala mesophila CBS40295.</title>
        <authorList>
            <consortium name="The Broad Institute Genomics Platform"/>
            <person name="Cuomo C."/>
            <person name="de Hoog S."/>
            <person name="Gorbushina A."/>
            <person name="Stielow B."/>
            <person name="Teixiera M."/>
            <person name="Abouelleil A."/>
            <person name="Chapman S.B."/>
            <person name="Priest M."/>
            <person name="Young S.K."/>
            <person name="Wortman J."/>
            <person name="Nusbaum C."/>
            <person name="Birren B."/>
        </authorList>
    </citation>
    <scope>NUCLEOTIDE SEQUENCE [LARGE SCALE GENOMIC DNA]</scope>
    <source>
        <strain evidence="8 9">CBS 40295</strain>
    </source>
</reference>
<dbReference type="SUPFAM" id="SSF103473">
    <property type="entry name" value="MFS general substrate transporter"/>
    <property type="match status" value="1"/>
</dbReference>
<dbReference type="PANTHER" id="PTHR23514">
    <property type="entry name" value="BYPASS OF STOP CODON PROTEIN 6"/>
    <property type="match status" value="1"/>
</dbReference>
<evidence type="ECO:0000313" key="8">
    <source>
        <dbReference type="EMBL" id="KIV93351.1"/>
    </source>
</evidence>
<gene>
    <name evidence="8" type="ORF">PV10_04568</name>
</gene>
<evidence type="ECO:0000256" key="5">
    <source>
        <dbReference type="SAM" id="MobiDB-lite"/>
    </source>
</evidence>
<evidence type="ECO:0000313" key="9">
    <source>
        <dbReference type="Proteomes" id="UP000054302"/>
    </source>
</evidence>
<dbReference type="PANTHER" id="PTHR23514:SF6">
    <property type="entry name" value="MAJOR FACILITATOR SUPERFAMILY (MFS) PROFILE DOMAIN-CONTAINING PROTEIN"/>
    <property type="match status" value="1"/>
</dbReference>
<dbReference type="PROSITE" id="PS50850">
    <property type="entry name" value="MFS"/>
    <property type="match status" value="1"/>
</dbReference>
<keyword evidence="9" id="KW-1185">Reference proteome</keyword>
<dbReference type="HOGENOM" id="CLU_021993_1_0_1"/>
<dbReference type="OMA" id="AHGSYGV"/>
<feature type="transmembrane region" description="Helical" evidence="6">
    <location>
        <begin position="168"/>
        <end position="190"/>
    </location>
</feature>
<feature type="transmembrane region" description="Helical" evidence="6">
    <location>
        <begin position="385"/>
        <end position="404"/>
    </location>
</feature>
<dbReference type="Gene3D" id="1.20.1250.20">
    <property type="entry name" value="MFS general substrate transporter like domains"/>
    <property type="match status" value="2"/>
</dbReference>
<feature type="domain" description="Major facilitator superfamily (MFS) profile" evidence="7">
    <location>
        <begin position="103"/>
        <end position="496"/>
    </location>
</feature>
<sequence length="500" mass="53896">MSAPVFGAFITHESTPAPVLPVLHRDQITSAAPTQYELDDLRWGERLNGPKDRFIGEQPDAISSIPPTPGELESSQPPTPKQDQAVDAVVIQSAWNPPKNKWRLASAGLMFLTMGLNDAATGALIPYLETEYHIGYAVVSLIFVTNALGFISMAPLAQTIEASFGRSWSYVLSTSLMSLGYVALVCTPPFPVVIMSFYFIGLGMAMFLSMTNVFIVNLLNGTVILGFMHGLYGLGGVISPLMATAMVSRGIQWSRFYLIPLSITVTSIFCIGWAFRGFENDAATQLLTSLERTASRQAAAAGEPTKLQILKRALRQKPTILGAIFIFFYQGAEVAISGWVISYLITYRQGDPAQVGNVTSGFWGGITVGRFVLTHFAHKLGEKRAVFGLICGAAVFQLLVWVVPNIIGNAVAESIVGLFLGPVYPCATAVVSRLLPRNIQISALSIVTSMGSSGGALVPFITGLMAQKLGTVVLHPIVLISFAFMTLTWALLPRIGKRSE</sequence>
<feature type="transmembrane region" description="Helical" evidence="6">
    <location>
        <begin position="410"/>
        <end position="431"/>
    </location>
</feature>
<name>A0A0D1XYM8_EXOME</name>
<dbReference type="FunFam" id="1.20.1250.20:FF:000308">
    <property type="entry name" value="MFS efflux transporter"/>
    <property type="match status" value="1"/>
</dbReference>
<feature type="transmembrane region" description="Helical" evidence="6">
    <location>
        <begin position="320"/>
        <end position="341"/>
    </location>
</feature>
<dbReference type="Proteomes" id="UP000054302">
    <property type="component" value="Unassembled WGS sequence"/>
</dbReference>
<feature type="transmembrane region" description="Helical" evidence="6">
    <location>
        <begin position="472"/>
        <end position="492"/>
    </location>
</feature>
<protein>
    <recommendedName>
        <fullName evidence="7">Major facilitator superfamily (MFS) profile domain-containing protein</fullName>
    </recommendedName>
</protein>
<dbReference type="Pfam" id="PF07690">
    <property type="entry name" value="MFS_1"/>
    <property type="match status" value="1"/>
</dbReference>
<evidence type="ECO:0000259" key="7">
    <source>
        <dbReference type="PROSITE" id="PS50850"/>
    </source>
</evidence>
<organism evidence="8 9">
    <name type="scientific">Exophiala mesophila</name>
    <name type="common">Black yeast-like fungus</name>
    <dbReference type="NCBI Taxonomy" id="212818"/>
    <lineage>
        <taxon>Eukaryota</taxon>
        <taxon>Fungi</taxon>
        <taxon>Dikarya</taxon>
        <taxon>Ascomycota</taxon>
        <taxon>Pezizomycotina</taxon>
        <taxon>Eurotiomycetes</taxon>
        <taxon>Chaetothyriomycetidae</taxon>
        <taxon>Chaetothyriales</taxon>
        <taxon>Herpotrichiellaceae</taxon>
        <taxon>Exophiala</taxon>
    </lineage>
</organism>
<proteinExistence type="predicted"/>
<dbReference type="FunFam" id="1.20.1250.20:FF:000286">
    <property type="entry name" value="MFS efflux transporter"/>
    <property type="match status" value="1"/>
</dbReference>
<dbReference type="InterPro" id="IPR011701">
    <property type="entry name" value="MFS"/>
</dbReference>
<feature type="transmembrane region" description="Helical" evidence="6">
    <location>
        <begin position="231"/>
        <end position="251"/>
    </location>
</feature>
<dbReference type="GO" id="GO:0022857">
    <property type="term" value="F:transmembrane transporter activity"/>
    <property type="evidence" value="ECO:0007669"/>
    <property type="project" value="InterPro"/>
</dbReference>